<keyword evidence="4 10" id="KW-0378">Hydrolase</keyword>
<feature type="chain" id="PRO_5044525275" description="Metalloendopeptidase" evidence="11">
    <location>
        <begin position="20"/>
        <end position="278"/>
    </location>
</feature>
<organism evidence="13 14">
    <name type="scientific">Culex pipiens pipiens</name>
    <name type="common">Northern house mosquito</name>
    <dbReference type="NCBI Taxonomy" id="38569"/>
    <lineage>
        <taxon>Eukaryota</taxon>
        <taxon>Metazoa</taxon>
        <taxon>Ecdysozoa</taxon>
        <taxon>Arthropoda</taxon>
        <taxon>Hexapoda</taxon>
        <taxon>Insecta</taxon>
        <taxon>Pterygota</taxon>
        <taxon>Neoptera</taxon>
        <taxon>Endopterygota</taxon>
        <taxon>Diptera</taxon>
        <taxon>Nematocera</taxon>
        <taxon>Culicoidea</taxon>
        <taxon>Culicidae</taxon>
        <taxon>Culicinae</taxon>
        <taxon>Culicini</taxon>
        <taxon>Culex</taxon>
        <taxon>Culex</taxon>
    </lineage>
</organism>
<evidence type="ECO:0000256" key="1">
    <source>
        <dbReference type="ARBA" id="ARBA00022670"/>
    </source>
</evidence>
<comment type="caution">
    <text evidence="10">Lacks conserved residue(s) required for the propagation of feature annotation.</text>
</comment>
<keyword evidence="2 10" id="KW-0479">Metal-binding</keyword>
<evidence type="ECO:0000256" key="7">
    <source>
        <dbReference type="ARBA" id="ARBA00023145"/>
    </source>
</evidence>
<evidence type="ECO:0000259" key="12">
    <source>
        <dbReference type="PROSITE" id="PS51864"/>
    </source>
</evidence>
<feature type="binding site" evidence="10">
    <location>
        <position position="173"/>
    </location>
    <ligand>
        <name>Zn(2+)</name>
        <dbReference type="ChEBI" id="CHEBI:29105"/>
        <note>catalytic</note>
    </ligand>
</feature>
<sequence length="278" mass="31790">MKTTLGVILIAVAVVSLQGSPLTKRFQQISPENLERLRHPKPDDLKEELSGQFEGDIVLTEEQDDAIRQGHKRNGHVDLDYRWPNNEVPYEIAVEHFTPAHVDYIERGLRILEQRSCLRFRPRRDETESYIRVIGDDAGCWSRVGYVNEGMQELHLDPDPLDTGCFRMGTIVHEFLHSLGFYHQQSATDRDDFVDVILDNIQDGKQHNFNVYPADVVTDFGVRYDYGSVMHYGPMSFSKNGLPTIVPKDPNAVIGQRLGMSERDISKLNLMYGCLNKN</sequence>
<feature type="signal peptide" evidence="11">
    <location>
        <begin position="1"/>
        <end position="19"/>
    </location>
</feature>
<evidence type="ECO:0000313" key="14">
    <source>
        <dbReference type="Proteomes" id="UP001562425"/>
    </source>
</evidence>
<dbReference type="FunFam" id="3.40.390.10:FF:000015">
    <property type="entry name" value="Meprin A subunit"/>
    <property type="match status" value="1"/>
</dbReference>
<keyword evidence="7" id="KW-0865">Zymogen</keyword>
<feature type="active site" evidence="10">
    <location>
        <position position="174"/>
    </location>
</feature>
<evidence type="ECO:0000256" key="2">
    <source>
        <dbReference type="ARBA" id="ARBA00022723"/>
    </source>
</evidence>
<proteinExistence type="predicted"/>
<dbReference type="GO" id="GO:0008270">
    <property type="term" value="F:zinc ion binding"/>
    <property type="evidence" value="ECO:0007669"/>
    <property type="project" value="UniProtKB-UniRule"/>
</dbReference>
<evidence type="ECO:0000256" key="8">
    <source>
        <dbReference type="ARBA" id="ARBA00023157"/>
    </source>
</evidence>
<dbReference type="PANTHER" id="PTHR10127">
    <property type="entry name" value="DISCOIDIN, CUB, EGF, LAMININ , AND ZINC METALLOPROTEASE DOMAIN CONTAINING"/>
    <property type="match status" value="1"/>
</dbReference>
<dbReference type="EC" id="3.4.24.-" evidence="11"/>
<dbReference type="InterPro" id="IPR024079">
    <property type="entry name" value="MetalloPept_cat_dom_sf"/>
</dbReference>
<dbReference type="Pfam" id="PF01400">
    <property type="entry name" value="Astacin"/>
    <property type="match status" value="1"/>
</dbReference>
<dbReference type="Proteomes" id="UP001562425">
    <property type="component" value="Unassembled WGS sequence"/>
</dbReference>
<keyword evidence="14" id="KW-1185">Reference proteome</keyword>
<evidence type="ECO:0000256" key="11">
    <source>
        <dbReference type="RuleBase" id="RU361183"/>
    </source>
</evidence>
<evidence type="ECO:0000256" key="4">
    <source>
        <dbReference type="ARBA" id="ARBA00022801"/>
    </source>
</evidence>
<keyword evidence="9" id="KW-0325">Glycoprotein</keyword>
<gene>
    <name evidence="13" type="ORF">pipiens_010315</name>
</gene>
<comment type="caution">
    <text evidence="13">The sequence shown here is derived from an EMBL/GenBank/DDBJ whole genome shotgun (WGS) entry which is preliminary data.</text>
</comment>
<evidence type="ECO:0000256" key="5">
    <source>
        <dbReference type="ARBA" id="ARBA00022833"/>
    </source>
</evidence>
<comment type="cofactor">
    <cofactor evidence="10 11">
        <name>Zn(2+)</name>
        <dbReference type="ChEBI" id="CHEBI:29105"/>
    </cofactor>
    <text evidence="10 11">Binds 1 zinc ion per subunit.</text>
</comment>
<dbReference type="InterPro" id="IPR006026">
    <property type="entry name" value="Peptidase_Metallo"/>
</dbReference>
<feature type="binding site" evidence="10">
    <location>
        <position position="183"/>
    </location>
    <ligand>
        <name>Zn(2+)</name>
        <dbReference type="ChEBI" id="CHEBI:29105"/>
        <note>catalytic</note>
    </ligand>
</feature>
<keyword evidence="6 10" id="KW-0482">Metalloprotease</keyword>
<protein>
    <recommendedName>
        <fullName evidence="11">Metalloendopeptidase</fullName>
        <ecNumber evidence="11">3.4.24.-</ecNumber>
    </recommendedName>
</protein>
<evidence type="ECO:0000256" key="3">
    <source>
        <dbReference type="ARBA" id="ARBA00022729"/>
    </source>
</evidence>
<dbReference type="PROSITE" id="PS51864">
    <property type="entry name" value="ASTACIN"/>
    <property type="match status" value="1"/>
</dbReference>
<reference evidence="13 14" key="1">
    <citation type="submission" date="2024-05" db="EMBL/GenBank/DDBJ databases">
        <title>Culex pipiens pipiens assembly and annotation.</title>
        <authorList>
            <person name="Alout H."/>
            <person name="Durand T."/>
        </authorList>
    </citation>
    <scope>NUCLEOTIDE SEQUENCE [LARGE SCALE GENOMIC DNA]</scope>
    <source>
        <strain evidence="13">HA-2024</strain>
        <tissue evidence="13">Whole body</tissue>
    </source>
</reference>
<feature type="domain" description="Peptidase M12A" evidence="12">
    <location>
        <begin position="74"/>
        <end position="275"/>
    </location>
</feature>
<name>A0ABD1DCC4_CULPP</name>
<dbReference type="CDD" id="cd04280">
    <property type="entry name" value="ZnMc_astacin_like"/>
    <property type="match status" value="1"/>
</dbReference>
<dbReference type="InterPro" id="IPR034035">
    <property type="entry name" value="Astacin-like_dom"/>
</dbReference>
<evidence type="ECO:0000256" key="9">
    <source>
        <dbReference type="ARBA" id="ARBA00023180"/>
    </source>
</evidence>
<keyword evidence="5 10" id="KW-0862">Zinc</keyword>
<dbReference type="AlphaFoldDB" id="A0ABD1DCC4"/>
<dbReference type="PRINTS" id="PR00480">
    <property type="entry name" value="ASTACIN"/>
</dbReference>
<feature type="binding site" evidence="10">
    <location>
        <position position="177"/>
    </location>
    <ligand>
        <name>Zn(2+)</name>
        <dbReference type="ChEBI" id="CHEBI:29105"/>
        <note>catalytic</note>
    </ligand>
</feature>
<keyword evidence="8" id="KW-1015">Disulfide bond</keyword>
<dbReference type="EMBL" id="JBEHCU010006601">
    <property type="protein sequence ID" value="KAL1396727.1"/>
    <property type="molecule type" value="Genomic_DNA"/>
</dbReference>
<dbReference type="GO" id="GO:0004222">
    <property type="term" value="F:metalloendopeptidase activity"/>
    <property type="evidence" value="ECO:0007669"/>
    <property type="project" value="UniProtKB-UniRule"/>
</dbReference>
<dbReference type="SMART" id="SM00235">
    <property type="entry name" value="ZnMc"/>
    <property type="match status" value="1"/>
</dbReference>
<dbReference type="PANTHER" id="PTHR10127:SF814">
    <property type="entry name" value="MEPRIN A SUBUNIT BETA"/>
    <property type="match status" value="1"/>
</dbReference>
<evidence type="ECO:0000313" key="13">
    <source>
        <dbReference type="EMBL" id="KAL1396727.1"/>
    </source>
</evidence>
<dbReference type="InterPro" id="IPR001506">
    <property type="entry name" value="Peptidase_M12A"/>
</dbReference>
<keyword evidence="3 11" id="KW-0732">Signal</keyword>
<evidence type="ECO:0000256" key="6">
    <source>
        <dbReference type="ARBA" id="ARBA00023049"/>
    </source>
</evidence>
<keyword evidence="1 10" id="KW-0645">Protease</keyword>
<accession>A0ABD1DCC4</accession>
<evidence type="ECO:0000256" key="10">
    <source>
        <dbReference type="PROSITE-ProRule" id="PRU01211"/>
    </source>
</evidence>
<dbReference type="Gene3D" id="3.40.390.10">
    <property type="entry name" value="Collagenase (Catalytic Domain)"/>
    <property type="match status" value="1"/>
</dbReference>
<dbReference type="SUPFAM" id="SSF55486">
    <property type="entry name" value="Metalloproteases ('zincins'), catalytic domain"/>
    <property type="match status" value="1"/>
</dbReference>
<dbReference type="GO" id="GO:0006508">
    <property type="term" value="P:proteolysis"/>
    <property type="evidence" value="ECO:0007669"/>
    <property type="project" value="UniProtKB-KW"/>
</dbReference>